<evidence type="ECO:0000256" key="1">
    <source>
        <dbReference type="ARBA" id="ARBA00022723"/>
    </source>
</evidence>
<dbReference type="Gene3D" id="3.30.160.60">
    <property type="entry name" value="Classic Zinc Finger"/>
    <property type="match status" value="2"/>
</dbReference>
<evidence type="ECO:0000313" key="7">
    <source>
        <dbReference type="EMBL" id="VDN41147.1"/>
    </source>
</evidence>
<keyword evidence="8" id="KW-1185">Reference proteome</keyword>
<dbReference type="WBParaSite" id="GPUH_0002323701-mRNA-1">
    <property type="protein sequence ID" value="GPUH_0002323701-mRNA-1"/>
    <property type="gene ID" value="GPUH_0002323701"/>
</dbReference>
<dbReference type="Proteomes" id="UP000271098">
    <property type="component" value="Unassembled WGS sequence"/>
</dbReference>
<keyword evidence="4" id="KW-0862">Zinc</keyword>
<evidence type="ECO:0000256" key="5">
    <source>
        <dbReference type="PROSITE-ProRule" id="PRU00042"/>
    </source>
</evidence>
<sequence length="189" mass="21266">MYVEHTESYKVQDHVRDHLMVHIKARTDFDCPVAKCEARFSQCKSMQDHLNEAHVITRETPAPCKCCSRNFVYPRRLLIHYETEHDEKDGAEPGSSLQHLSVGASNTGTESLENLSQITPSGSATFGAAAVLNQQECKHCGLHFDDPTLCYLHKGLHSHSDPWKCNLCGKKCEDKFMFAIHFIAPHPGC</sequence>
<evidence type="ECO:0000256" key="3">
    <source>
        <dbReference type="ARBA" id="ARBA00022771"/>
    </source>
</evidence>
<dbReference type="OrthoDB" id="5576026at2759"/>
<accession>A0A183EQG7</accession>
<keyword evidence="1" id="KW-0479">Metal-binding</keyword>
<keyword evidence="2" id="KW-0677">Repeat</keyword>
<dbReference type="EMBL" id="UYRT01097132">
    <property type="protein sequence ID" value="VDN41147.1"/>
    <property type="molecule type" value="Genomic_DNA"/>
</dbReference>
<dbReference type="AlphaFoldDB" id="A0A183EQG7"/>
<dbReference type="InterPro" id="IPR036236">
    <property type="entry name" value="Znf_C2H2_sf"/>
</dbReference>
<proteinExistence type="predicted"/>
<evidence type="ECO:0000313" key="9">
    <source>
        <dbReference type="WBParaSite" id="GPUH_0002323701-mRNA-1"/>
    </source>
</evidence>
<dbReference type="PROSITE" id="PS00028">
    <property type="entry name" value="ZINC_FINGER_C2H2_1"/>
    <property type="match status" value="4"/>
</dbReference>
<dbReference type="PROSITE" id="PS50157">
    <property type="entry name" value="ZINC_FINGER_C2H2_2"/>
    <property type="match status" value="2"/>
</dbReference>
<dbReference type="GO" id="GO:0008270">
    <property type="term" value="F:zinc ion binding"/>
    <property type="evidence" value="ECO:0007669"/>
    <property type="project" value="UniProtKB-KW"/>
</dbReference>
<dbReference type="PANTHER" id="PTHR24379:SF121">
    <property type="entry name" value="C2H2-TYPE DOMAIN-CONTAINING PROTEIN"/>
    <property type="match status" value="1"/>
</dbReference>
<dbReference type="InterPro" id="IPR013087">
    <property type="entry name" value="Znf_C2H2_type"/>
</dbReference>
<evidence type="ECO:0000313" key="8">
    <source>
        <dbReference type="Proteomes" id="UP000271098"/>
    </source>
</evidence>
<gene>
    <name evidence="7" type="ORF">GPUH_LOCUS23208</name>
</gene>
<reference evidence="9" key="1">
    <citation type="submission" date="2016-06" db="UniProtKB">
        <authorList>
            <consortium name="WormBaseParasite"/>
        </authorList>
    </citation>
    <scope>IDENTIFICATION</scope>
</reference>
<protein>
    <submittedName>
        <fullName evidence="9">C2H2-type domain-containing protein</fullName>
    </submittedName>
</protein>
<evidence type="ECO:0000256" key="4">
    <source>
        <dbReference type="ARBA" id="ARBA00022833"/>
    </source>
</evidence>
<feature type="domain" description="C2H2-type" evidence="6">
    <location>
        <begin position="135"/>
        <end position="162"/>
    </location>
</feature>
<name>A0A183EQG7_9BILA</name>
<feature type="domain" description="C2H2-type" evidence="6">
    <location>
        <begin position="29"/>
        <end position="59"/>
    </location>
</feature>
<reference evidence="7 8" key="2">
    <citation type="submission" date="2018-11" db="EMBL/GenBank/DDBJ databases">
        <authorList>
            <consortium name="Pathogen Informatics"/>
        </authorList>
    </citation>
    <scope>NUCLEOTIDE SEQUENCE [LARGE SCALE GENOMIC DNA]</scope>
</reference>
<keyword evidence="3 5" id="KW-0863">Zinc-finger</keyword>
<dbReference type="PANTHER" id="PTHR24379">
    <property type="entry name" value="KRAB AND ZINC FINGER DOMAIN-CONTAINING"/>
    <property type="match status" value="1"/>
</dbReference>
<dbReference type="SUPFAM" id="SSF57667">
    <property type="entry name" value="beta-beta-alpha zinc fingers"/>
    <property type="match status" value="1"/>
</dbReference>
<evidence type="ECO:0000259" key="6">
    <source>
        <dbReference type="PROSITE" id="PS50157"/>
    </source>
</evidence>
<dbReference type="SMART" id="SM00355">
    <property type="entry name" value="ZnF_C2H2"/>
    <property type="match status" value="4"/>
</dbReference>
<organism evidence="9">
    <name type="scientific">Gongylonema pulchrum</name>
    <dbReference type="NCBI Taxonomy" id="637853"/>
    <lineage>
        <taxon>Eukaryota</taxon>
        <taxon>Metazoa</taxon>
        <taxon>Ecdysozoa</taxon>
        <taxon>Nematoda</taxon>
        <taxon>Chromadorea</taxon>
        <taxon>Rhabditida</taxon>
        <taxon>Spirurina</taxon>
        <taxon>Spiruromorpha</taxon>
        <taxon>Spiruroidea</taxon>
        <taxon>Gongylonematidae</taxon>
        <taxon>Gongylonema</taxon>
    </lineage>
</organism>
<evidence type="ECO:0000256" key="2">
    <source>
        <dbReference type="ARBA" id="ARBA00022737"/>
    </source>
</evidence>